<dbReference type="EMBL" id="JAENGZ010000129">
    <property type="protein sequence ID" value="KAG6968034.1"/>
    <property type="molecule type" value="Genomic_DNA"/>
</dbReference>
<evidence type="ECO:0000313" key="3">
    <source>
        <dbReference type="EMBL" id="KAG6968034.1"/>
    </source>
</evidence>
<keyword evidence="1" id="KW-0479">Metal-binding</keyword>
<evidence type="ECO:0000259" key="2">
    <source>
        <dbReference type="PROSITE" id="PS50966"/>
    </source>
</evidence>
<accession>A0A8T1UQ31</accession>
<dbReference type="Proteomes" id="UP000688947">
    <property type="component" value="Unassembled WGS sequence"/>
</dbReference>
<organism evidence="3 4">
    <name type="scientific">Phytophthora cactorum</name>
    <dbReference type="NCBI Taxonomy" id="29920"/>
    <lineage>
        <taxon>Eukaryota</taxon>
        <taxon>Sar</taxon>
        <taxon>Stramenopiles</taxon>
        <taxon>Oomycota</taxon>
        <taxon>Peronosporomycetes</taxon>
        <taxon>Peronosporales</taxon>
        <taxon>Peronosporaceae</taxon>
        <taxon>Phytophthora</taxon>
    </lineage>
</organism>
<dbReference type="PROSITE" id="PS50966">
    <property type="entry name" value="ZF_SWIM"/>
    <property type="match status" value="1"/>
</dbReference>
<reference evidence="3" key="1">
    <citation type="submission" date="2021-01" db="EMBL/GenBank/DDBJ databases">
        <title>Phytophthora aleatoria, a newly-described species from Pinus radiata is distinct from Phytophthora cactorum isolates based on comparative genomics.</title>
        <authorList>
            <person name="Mcdougal R."/>
            <person name="Panda P."/>
            <person name="Williams N."/>
            <person name="Studholme D.J."/>
        </authorList>
    </citation>
    <scope>NUCLEOTIDE SEQUENCE</scope>
    <source>
        <strain evidence="3">NZFS 3830</strain>
    </source>
</reference>
<dbReference type="AlphaFoldDB" id="A0A8T1UQ31"/>
<dbReference type="GO" id="GO:0008270">
    <property type="term" value="F:zinc ion binding"/>
    <property type="evidence" value="ECO:0007669"/>
    <property type="project" value="UniProtKB-KW"/>
</dbReference>
<feature type="domain" description="SWIM-type" evidence="2">
    <location>
        <begin position="9"/>
        <end position="44"/>
    </location>
</feature>
<keyword evidence="1" id="KW-0862">Zinc</keyword>
<protein>
    <recommendedName>
        <fullName evidence="2">SWIM-type domain-containing protein</fullName>
    </recommendedName>
</protein>
<comment type="caution">
    <text evidence="3">The sequence shown here is derived from an EMBL/GenBank/DDBJ whole genome shotgun (WGS) entry which is preliminary data.</text>
</comment>
<dbReference type="Pfam" id="PF04434">
    <property type="entry name" value="SWIM"/>
    <property type="match status" value="1"/>
</dbReference>
<gene>
    <name evidence="3" type="ORF">JG687_00003966</name>
</gene>
<proteinExistence type="predicted"/>
<evidence type="ECO:0000313" key="4">
    <source>
        <dbReference type="Proteomes" id="UP000688947"/>
    </source>
</evidence>
<evidence type="ECO:0000256" key="1">
    <source>
        <dbReference type="PROSITE-ProRule" id="PRU00325"/>
    </source>
</evidence>
<dbReference type="InterPro" id="IPR007527">
    <property type="entry name" value="Znf_SWIM"/>
</dbReference>
<sequence length="92" mass="9972">MATSEGCRLQVTWPTVGEPSCDCLFFSSTRLPCKHMCSVLETYIKWRKCPRSCASSSALVNEGSPASVTIGKFYNGASSEGQQIDDEGNTRA</sequence>
<name>A0A8T1UQ31_9STRA</name>
<keyword evidence="1" id="KW-0863">Zinc-finger</keyword>